<feature type="transmembrane region" description="Helical" evidence="1">
    <location>
        <begin position="73"/>
        <end position="99"/>
    </location>
</feature>
<feature type="transmembrane region" description="Helical" evidence="1">
    <location>
        <begin position="35"/>
        <end position="61"/>
    </location>
</feature>
<evidence type="ECO:0000259" key="2">
    <source>
        <dbReference type="Pfam" id="PF01478"/>
    </source>
</evidence>
<organism evidence="3 4">
    <name type="scientific">Corynebacterium jeddahense</name>
    <dbReference type="NCBI Taxonomy" id="1414719"/>
    <lineage>
        <taxon>Bacteria</taxon>
        <taxon>Bacillati</taxon>
        <taxon>Actinomycetota</taxon>
        <taxon>Actinomycetes</taxon>
        <taxon>Mycobacteriales</taxon>
        <taxon>Corynebacteriaceae</taxon>
        <taxon>Corynebacterium</taxon>
    </lineage>
</organism>
<keyword evidence="1" id="KW-0812">Transmembrane</keyword>
<dbReference type="RefSeq" id="WP_042404882.1">
    <property type="nucleotide sequence ID" value="NZ_CBYN010000004.1"/>
</dbReference>
<evidence type="ECO:0000256" key="1">
    <source>
        <dbReference type="SAM" id="Phobius"/>
    </source>
</evidence>
<reference evidence="3 4" key="1">
    <citation type="submission" date="2020-10" db="EMBL/GenBank/DDBJ databases">
        <title>Complete genome sequence of Corynebacterium jeddahense DSM 45997, type strain of Corynebacterium jeddahense.</title>
        <authorList>
            <person name="Busche T."/>
            <person name="Kalinowski J."/>
            <person name="Ruckert C."/>
        </authorList>
    </citation>
    <scope>NUCLEOTIDE SEQUENCE [LARGE SCALE GENOMIC DNA]</scope>
    <source>
        <strain evidence="3 4">DSM 45997</strain>
    </source>
</reference>
<dbReference type="Proteomes" id="UP001218071">
    <property type="component" value="Chromosome"/>
</dbReference>
<protein>
    <submittedName>
        <fullName evidence="3">Type IV leader peptidase family protein</fullName>
    </submittedName>
</protein>
<name>A0ABY7UJU5_9CORY</name>
<proteinExistence type="predicted"/>
<sequence length="135" mass="13163">MGSGGIALAAVWTAVLCASDLKRRRLPDGCTVPPALAGIVGCVAAPHCAWGLVWPALYLLLGRGFGGGDVKLAVSLGVACAALAGPTGVLAAMGLSGLLTVASAALRRERVVAHGPAMLAAAWAVGLAGVAARGV</sequence>
<accession>A0ABY7UJU5</accession>
<feature type="domain" description="Prepilin type IV endopeptidase peptidase" evidence="2">
    <location>
        <begin position="8"/>
        <end position="99"/>
    </location>
</feature>
<dbReference type="EMBL" id="CP063194">
    <property type="protein sequence ID" value="WCZ39010.1"/>
    <property type="molecule type" value="Genomic_DNA"/>
</dbReference>
<keyword evidence="4" id="KW-1185">Reference proteome</keyword>
<dbReference type="Gene3D" id="1.20.120.1220">
    <property type="match status" value="1"/>
</dbReference>
<gene>
    <name evidence="3" type="ORF">CJEDD_07050</name>
</gene>
<feature type="transmembrane region" description="Helical" evidence="1">
    <location>
        <begin position="111"/>
        <end position="132"/>
    </location>
</feature>
<keyword evidence="1" id="KW-0472">Membrane</keyword>
<dbReference type="InterPro" id="IPR000045">
    <property type="entry name" value="Prepilin_IV_endopep_pep"/>
</dbReference>
<evidence type="ECO:0000313" key="3">
    <source>
        <dbReference type="EMBL" id="WCZ39010.1"/>
    </source>
</evidence>
<keyword evidence="1" id="KW-1133">Transmembrane helix</keyword>
<dbReference type="Pfam" id="PF01478">
    <property type="entry name" value="Peptidase_A24"/>
    <property type="match status" value="1"/>
</dbReference>
<evidence type="ECO:0000313" key="4">
    <source>
        <dbReference type="Proteomes" id="UP001218071"/>
    </source>
</evidence>